<evidence type="ECO:0000256" key="1">
    <source>
        <dbReference type="ARBA" id="ARBA00004167"/>
    </source>
</evidence>
<proteinExistence type="predicted"/>
<dbReference type="GO" id="GO:0004674">
    <property type="term" value="F:protein serine/threonine kinase activity"/>
    <property type="evidence" value="ECO:0007669"/>
    <property type="project" value="UniProtKB-EC"/>
</dbReference>
<keyword evidence="7 9" id="KW-0472">Membrane</keyword>
<evidence type="ECO:0000256" key="9">
    <source>
        <dbReference type="SAM" id="Phobius"/>
    </source>
</evidence>
<evidence type="ECO:0000256" key="10">
    <source>
        <dbReference type="SAM" id="SignalP"/>
    </source>
</evidence>
<accession>A0A1S2XJK7</accession>
<dbReference type="Pfam" id="PF23598">
    <property type="entry name" value="LRR_14"/>
    <property type="match status" value="1"/>
</dbReference>
<dbReference type="PANTHER" id="PTHR48056:SF71">
    <property type="entry name" value="LEUCINE-RICH REPEAT PROTEIN KINASE FAMILY PROTEIN"/>
    <property type="match status" value="1"/>
</dbReference>
<dbReference type="InterPro" id="IPR050647">
    <property type="entry name" value="Plant_LRR-RLKs"/>
</dbReference>
<keyword evidence="12" id="KW-1185">Reference proteome</keyword>
<dbReference type="Pfam" id="PF00560">
    <property type="entry name" value="LRR_1"/>
    <property type="match status" value="1"/>
</dbReference>
<dbReference type="SUPFAM" id="SSF56112">
    <property type="entry name" value="Protein kinase-like (PK-like)"/>
    <property type="match status" value="1"/>
</dbReference>
<dbReference type="PaxDb" id="3827-XP_004489597.1"/>
<dbReference type="GO" id="GO:0005524">
    <property type="term" value="F:ATP binding"/>
    <property type="evidence" value="ECO:0007669"/>
    <property type="project" value="InterPro"/>
</dbReference>
<dbReference type="InterPro" id="IPR055414">
    <property type="entry name" value="LRR_R13L4/SHOC2-like"/>
</dbReference>
<feature type="chain" id="PRO_5010298940" evidence="10">
    <location>
        <begin position="29"/>
        <end position="771"/>
    </location>
</feature>
<evidence type="ECO:0000256" key="8">
    <source>
        <dbReference type="ARBA" id="ARBA00023180"/>
    </source>
</evidence>
<sequence length="771" mass="86311">MFQISSTRYFYLNLLFLSWCLFIPNSHELEQDQSQALLQLRTFLEYPSSLQILENYNNDLCYISSSSHFTIKCEDNSIIELKIMGDFKSLKPSSKFNGFSIPNQTLSMNFSIDSFFTTLTKLTKLKVLTLVSLGIWGPLPNKIQSLKFLQVLDLSSNFIFGTIPQKISTMVNLQTLTLDNNFFNTTMPNWFNSLHNLSTLSLKKNQLKGSFPFSLCKIKTLEVISLSHNELSSGLPSCLNSLIGLHVLDLRENHLEYELPLLPKSVITVLLSNNSFSKYIPNKFSELNQLQHLDLSSNHLSGKPLSTLFSLPNISYLNLANNVLSGEIYDKLVCGSKLGYVDISNNKLSGFLPSCLVNNSNSRVVRFGGNCLSVETQNQKKGSYCKESSSRWKKFKECWKVVAFVGIFVGFVLVILVFGVLVCRKCHLRKENRKDIVLKIVQDKSTSAVSSEILANARFISQAVKLGTQTIPTCRQFSIEELKEATKNFNLSTCIGVGSTGKLYKGKLENGSYVVIRSLVLSKKCSIQNLKAKLELLSKLEHPNLVSLLGHCIDGGGQDDSSPHKLHLIYEYVPNGDYHSHLSEYSAEKALKWPDRLAILIGVAKAIHFLHTGVIPRCFSNQLKTKNILLDEHCIPKLSDYGMSIIKEDIEKFEVKGEKSKSCKGKKVDNDVYNFGFILFESLVGPITCDKGEAFFLNDKASFGSQDGRRKIVDPIVLTTCSQESLSIAISITTKCISQDSSSRPSFEDVLWNLQYAAQVQATADADQKSD</sequence>
<protein>
    <submittedName>
        <fullName evidence="13">Probable inactive leucine-rich repeat receptor-like protein kinase At3g03770</fullName>
    </submittedName>
</protein>
<dbReference type="PANTHER" id="PTHR48056">
    <property type="entry name" value="LRR RECEPTOR-LIKE SERINE/THREONINE-PROTEIN KINASE-RELATED"/>
    <property type="match status" value="1"/>
</dbReference>
<reference evidence="13" key="2">
    <citation type="submission" date="2025-08" db="UniProtKB">
        <authorList>
            <consortium name="RefSeq"/>
        </authorList>
    </citation>
    <scope>IDENTIFICATION</scope>
    <source>
        <tissue evidence="13">Etiolated seedlings</tissue>
    </source>
</reference>
<evidence type="ECO:0000256" key="6">
    <source>
        <dbReference type="ARBA" id="ARBA00022989"/>
    </source>
</evidence>
<dbReference type="SUPFAM" id="SSF52058">
    <property type="entry name" value="L domain-like"/>
    <property type="match status" value="1"/>
</dbReference>
<dbReference type="Proteomes" id="UP000087171">
    <property type="component" value="Chromosome Ca2"/>
</dbReference>
<evidence type="ECO:0000313" key="13">
    <source>
        <dbReference type="RefSeq" id="XP_004489597.1"/>
    </source>
</evidence>
<dbReference type="KEGG" id="cam:101501014"/>
<evidence type="ECO:0000256" key="5">
    <source>
        <dbReference type="ARBA" id="ARBA00022737"/>
    </source>
</evidence>
<dbReference type="FunFam" id="3.80.10.10:FF:000380">
    <property type="entry name" value="Putative inactive leucine-rich repeat receptor-like protein kinase"/>
    <property type="match status" value="1"/>
</dbReference>
<name>A0A1S2XJK7_CICAR</name>
<dbReference type="InterPro" id="IPR001611">
    <property type="entry name" value="Leu-rich_rpt"/>
</dbReference>
<keyword evidence="4 10" id="KW-0732">Signal</keyword>
<dbReference type="Gene3D" id="1.10.510.10">
    <property type="entry name" value="Transferase(Phosphotransferase) domain 1"/>
    <property type="match status" value="1"/>
</dbReference>
<dbReference type="PROSITE" id="PS50011">
    <property type="entry name" value="PROTEIN_KINASE_DOM"/>
    <property type="match status" value="1"/>
</dbReference>
<comment type="subcellular location">
    <subcellularLocation>
        <location evidence="1">Membrane</location>
        <topology evidence="1">Single-pass membrane protein</topology>
    </subcellularLocation>
</comment>
<feature type="domain" description="Protein kinase" evidence="11">
    <location>
        <begin position="489"/>
        <end position="757"/>
    </location>
</feature>
<dbReference type="InterPro" id="IPR001245">
    <property type="entry name" value="Ser-Thr/Tyr_kinase_cat_dom"/>
</dbReference>
<keyword evidence="3 9" id="KW-0812">Transmembrane</keyword>
<keyword evidence="2" id="KW-0433">Leucine-rich repeat</keyword>
<evidence type="ECO:0000256" key="2">
    <source>
        <dbReference type="ARBA" id="ARBA00022614"/>
    </source>
</evidence>
<dbReference type="GO" id="GO:0033612">
    <property type="term" value="F:receptor serine/threonine kinase binding"/>
    <property type="evidence" value="ECO:0007669"/>
    <property type="project" value="TreeGrafter"/>
</dbReference>
<reference evidence="12" key="1">
    <citation type="journal article" date="2013" name="Nat. Biotechnol.">
        <title>Draft genome sequence of chickpea (Cicer arietinum) provides a resource for trait improvement.</title>
        <authorList>
            <person name="Varshney R.K."/>
            <person name="Song C."/>
            <person name="Saxena R.K."/>
            <person name="Azam S."/>
            <person name="Yu S."/>
            <person name="Sharpe A.G."/>
            <person name="Cannon S."/>
            <person name="Baek J."/>
            <person name="Rosen B.D."/>
            <person name="Tar'an B."/>
            <person name="Millan T."/>
            <person name="Zhang X."/>
            <person name="Ramsay L.D."/>
            <person name="Iwata A."/>
            <person name="Wang Y."/>
            <person name="Nelson W."/>
            <person name="Farmer A.D."/>
            <person name="Gaur P.M."/>
            <person name="Soderlund C."/>
            <person name="Penmetsa R.V."/>
            <person name="Xu C."/>
            <person name="Bharti A.K."/>
            <person name="He W."/>
            <person name="Winter P."/>
            <person name="Zhao S."/>
            <person name="Hane J.K."/>
            <person name="Carrasquilla-Garcia N."/>
            <person name="Condie J.A."/>
            <person name="Upadhyaya H.D."/>
            <person name="Luo M.C."/>
            <person name="Thudi M."/>
            <person name="Gowda C.L."/>
            <person name="Singh N.P."/>
            <person name="Lichtenzveig J."/>
            <person name="Gali K.K."/>
            <person name="Rubio J."/>
            <person name="Nadarajan N."/>
            <person name="Dolezel J."/>
            <person name="Bansal K.C."/>
            <person name="Xu X."/>
            <person name="Edwards D."/>
            <person name="Zhang G."/>
            <person name="Kahl G."/>
            <person name="Gil J."/>
            <person name="Singh K.B."/>
            <person name="Datta S.K."/>
            <person name="Jackson S.A."/>
            <person name="Wang J."/>
            <person name="Cook D.R."/>
        </authorList>
    </citation>
    <scope>NUCLEOTIDE SEQUENCE [LARGE SCALE GENOMIC DNA]</scope>
    <source>
        <strain evidence="12">cv. CDC Frontier</strain>
    </source>
</reference>
<dbReference type="OrthoDB" id="676979at2759"/>
<dbReference type="eggNOG" id="ENOG502QRS8">
    <property type="taxonomic scope" value="Eukaryota"/>
</dbReference>
<evidence type="ECO:0000256" key="4">
    <source>
        <dbReference type="ARBA" id="ARBA00022729"/>
    </source>
</evidence>
<keyword evidence="5" id="KW-0677">Repeat</keyword>
<dbReference type="FunFam" id="1.10.510.10:FF:000657">
    <property type="entry name" value="Putative inactive leucine-rich repeat receptor-like protein kinase"/>
    <property type="match status" value="1"/>
</dbReference>
<keyword evidence="6 9" id="KW-1133">Transmembrane helix</keyword>
<dbReference type="FunFam" id="3.80.10.10:FF:000041">
    <property type="entry name" value="LRR receptor-like serine/threonine-protein kinase ERECTA"/>
    <property type="match status" value="1"/>
</dbReference>
<dbReference type="Gene3D" id="3.80.10.10">
    <property type="entry name" value="Ribonuclease Inhibitor"/>
    <property type="match status" value="2"/>
</dbReference>
<dbReference type="InterPro" id="IPR000719">
    <property type="entry name" value="Prot_kinase_dom"/>
</dbReference>
<dbReference type="AlphaFoldDB" id="A0A1S2XJK7"/>
<keyword evidence="8" id="KW-0325">Glycoprotein</keyword>
<dbReference type="RefSeq" id="XP_004489597.1">
    <property type="nucleotide sequence ID" value="XM_004489540.3"/>
</dbReference>
<dbReference type="Pfam" id="PF07714">
    <property type="entry name" value="PK_Tyr_Ser-Thr"/>
    <property type="match status" value="1"/>
</dbReference>
<dbReference type="STRING" id="3827.A0A1S2XJK7"/>
<evidence type="ECO:0000256" key="7">
    <source>
        <dbReference type="ARBA" id="ARBA00023136"/>
    </source>
</evidence>
<dbReference type="GO" id="GO:0016020">
    <property type="term" value="C:membrane"/>
    <property type="evidence" value="ECO:0007669"/>
    <property type="project" value="UniProtKB-SubCell"/>
</dbReference>
<evidence type="ECO:0000259" key="11">
    <source>
        <dbReference type="PROSITE" id="PS50011"/>
    </source>
</evidence>
<dbReference type="GeneID" id="101501014"/>
<feature type="signal peptide" evidence="10">
    <location>
        <begin position="1"/>
        <end position="28"/>
    </location>
</feature>
<evidence type="ECO:0000313" key="12">
    <source>
        <dbReference type="Proteomes" id="UP000087171"/>
    </source>
</evidence>
<dbReference type="FunFam" id="3.30.200.20:FF:000479">
    <property type="entry name" value="Putative inactive leucine-rich repeat receptor-like protein kinase"/>
    <property type="match status" value="1"/>
</dbReference>
<gene>
    <name evidence="13" type="primary">LOC101501014</name>
</gene>
<evidence type="ECO:0000256" key="3">
    <source>
        <dbReference type="ARBA" id="ARBA00022692"/>
    </source>
</evidence>
<dbReference type="InterPro" id="IPR032675">
    <property type="entry name" value="LRR_dom_sf"/>
</dbReference>
<feature type="transmembrane region" description="Helical" evidence="9">
    <location>
        <begin position="401"/>
        <end position="423"/>
    </location>
</feature>
<dbReference type="Gene3D" id="3.30.200.20">
    <property type="entry name" value="Phosphorylase Kinase, domain 1"/>
    <property type="match status" value="1"/>
</dbReference>
<dbReference type="InterPro" id="IPR011009">
    <property type="entry name" value="Kinase-like_dom_sf"/>
</dbReference>
<organism evidence="12 13">
    <name type="scientific">Cicer arietinum</name>
    <name type="common">Chickpea</name>
    <name type="synonym">Garbanzo</name>
    <dbReference type="NCBI Taxonomy" id="3827"/>
    <lineage>
        <taxon>Eukaryota</taxon>
        <taxon>Viridiplantae</taxon>
        <taxon>Streptophyta</taxon>
        <taxon>Embryophyta</taxon>
        <taxon>Tracheophyta</taxon>
        <taxon>Spermatophyta</taxon>
        <taxon>Magnoliopsida</taxon>
        <taxon>eudicotyledons</taxon>
        <taxon>Gunneridae</taxon>
        <taxon>Pentapetalae</taxon>
        <taxon>rosids</taxon>
        <taxon>fabids</taxon>
        <taxon>Fabales</taxon>
        <taxon>Fabaceae</taxon>
        <taxon>Papilionoideae</taxon>
        <taxon>50 kb inversion clade</taxon>
        <taxon>NPAAA clade</taxon>
        <taxon>Hologalegina</taxon>
        <taxon>IRL clade</taxon>
        <taxon>Cicereae</taxon>
        <taxon>Cicer</taxon>
    </lineage>
</organism>